<evidence type="ECO:0000256" key="4">
    <source>
        <dbReference type="ARBA" id="ARBA00023163"/>
    </source>
</evidence>
<evidence type="ECO:0000256" key="5">
    <source>
        <dbReference type="ARBA" id="ARBA00024867"/>
    </source>
</evidence>
<dbReference type="SMART" id="SM00862">
    <property type="entry name" value="Trans_reg_C"/>
    <property type="match status" value="1"/>
</dbReference>
<dbReference type="Gene3D" id="1.10.10.10">
    <property type="entry name" value="Winged helix-like DNA-binding domain superfamily/Winged helix DNA-binding domain"/>
    <property type="match status" value="1"/>
</dbReference>
<dbReference type="CDD" id="cd17574">
    <property type="entry name" value="REC_OmpR"/>
    <property type="match status" value="1"/>
</dbReference>
<comment type="caution">
    <text evidence="10">The sequence shown here is derived from an EMBL/GenBank/DDBJ whole genome shotgun (WGS) entry which is preliminary data.</text>
</comment>
<dbReference type="InterPro" id="IPR001789">
    <property type="entry name" value="Sig_transdc_resp-reg_receiver"/>
</dbReference>
<dbReference type="Proteomes" id="UP001078443">
    <property type="component" value="Unassembled WGS sequence"/>
</dbReference>
<dbReference type="Pfam" id="PF00486">
    <property type="entry name" value="Trans_reg_C"/>
    <property type="match status" value="1"/>
</dbReference>
<evidence type="ECO:0000313" key="11">
    <source>
        <dbReference type="Proteomes" id="UP001078443"/>
    </source>
</evidence>
<accession>A0ABT4D0P3</accession>
<evidence type="ECO:0000256" key="1">
    <source>
        <dbReference type="ARBA" id="ARBA00018672"/>
    </source>
</evidence>
<proteinExistence type="predicted"/>
<dbReference type="PROSITE" id="PS50110">
    <property type="entry name" value="RESPONSE_REGULATORY"/>
    <property type="match status" value="1"/>
</dbReference>
<keyword evidence="2" id="KW-0805">Transcription regulation</keyword>
<evidence type="ECO:0000259" key="9">
    <source>
        <dbReference type="PROSITE" id="PS51755"/>
    </source>
</evidence>
<organism evidence="10 11">
    <name type="scientific">Clostridium aestuarii</name>
    <dbReference type="NCBI Taxonomy" id="338193"/>
    <lineage>
        <taxon>Bacteria</taxon>
        <taxon>Bacillati</taxon>
        <taxon>Bacillota</taxon>
        <taxon>Clostridia</taxon>
        <taxon>Eubacteriales</taxon>
        <taxon>Clostridiaceae</taxon>
        <taxon>Clostridium</taxon>
    </lineage>
</organism>
<feature type="modified residue" description="4-aspartylphosphate" evidence="6">
    <location>
        <position position="52"/>
    </location>
</feature>
<keyword evidence="11" id="KW-1185">Reference proteome</keyword>
<evidence type="ECO:0000259" key="8">
    <source>
        <dbReference type="PROSITE" id="PS50110"/>
    </source>
</evidence>
<keyword evidence="6" id="KW-0597">Phosphoprotein</keyword>
<dbReference type="PANTHER" id="PTHR48111:SF73">
    <property type="entry name" value="ALKALINE PHOSPHATASE SYNTHESIS TRANSCRIPTIONAL REGULATORY PROTEIN PHOP"/>
    <property type="match status" value="1"/>
</dbReference>
<name>A0ABT4D0P3_9CLOT</name>
<keyword evidence="3 7" id="KW-0238">DNA-binding</keyword>
<evidence type="ECO:0000256" key="7">
    <source>
        <dbReference type="PROSITE-ProRule" id="PRU01091"/>
    </source>
</evidence>
<comment type="function">
    <text evidence="5">May play the central regulatory role in sporulation. It may be an element of the effector pathway responsible for the activation of sporulation genes in response to nutritional stress. Spo0A may act in concert with spo0H (a sigma factor) to control the expression of some genes that are critical to the sporulation process.</text>
</comment>
<dbReference type="EMBL" id="JAPQER010000002">
    <property type="protein sequence ID" value="MCY6484192.1"/>
    <property type="molecule type" value="Genomic_DNA"/>
</dbReference>
<dbReference type="InterPro" id="IPR001867">
    <property type="entry name" value="OmpR/PhoB-type_DNA-bd"/>
</dbReference>
<dbReference type="InterPro" id="IPR036388">
    <property type="entry name" value="WH-like_DNA-bd_sf"/>
</dbReference>
<dbReference type="Gene3D" id="6.10.250.690">
    <property type="match status" value="1"/>
</dbReference>
<evidence type="ECO:0000256" key="6">
    <source>
        <dbReference type="PROSITE-ProRule" id="PRU00169"/>
    </source>
</evidence>
<evidence type="ECO:0000256" key="2">
    <source>
        <dbReference type="ARBA" id="ARBA00023015"/>
    </source>
</evidence>
<gene>
    <name evidence="10" type="ORF">OW763_07465</name>
</gene>
<dbReference type="Pfam" id="PF00072">
    <property type="entry name" value="Response_reg"/>
    <property type="match status" value="1"/>
</dbReference>
<dbReference type="InterPro" id="IPR039420">
    <property type="entry name" value="WalR-like"/>
</dbReference>
<dbReference type="Gene3D" id="3.40.50.2300">
    <property type="match status" value="1"/>
</dbReference>
<dbReference type="CDD" id="cd00383">
    <property type="entry name" value="trans_reg_C"/>
    <property type="match status" value="1"/>
</dbReference>
<dbReference type="SUPFAM" id="SSF52172">
    <property type="entry name" value="CheY-like"/>
    <property type="match status" value="1"/>
</dbReference>
<dbReference type="RefSeq" id="WP_268040463.1">
    <property type="nucleotide sequence ID" value="NZ_JAPQER010000002.1"/>
</dbReference>
<feature type="domain" description="Response regulatory" evidence="8">
    <location>
        <begin position="3"/>
        <end position="116"/>
    </location>
</feature>
<evidence type="ECO:0000313" key="10">
    <source>
        <dbReference type="EMBL" id="MCY6484192.1"/>
    </source>
</evidence>
<sequence>MKNILIVEDDEGLSRGMSFTFDKSGYNVYSALNLKSANELFKKVNIDMIILDLNLPDGNGIDFCKEIRKSSSVPIIMLTARELETDEVEGLYSGADDYITKPFSLSVLMARINSTFRRSVNNYKFNEIKSEAIVINLDNLKVYKDDIEIAISSTEFKLLKYLMKNKGQVLLKEQILSNLWDDSGNFVDENTLPVTIRRLRKKIEDNPSNPKYIKTVHGMGYIWCEE</sequence>
<feature type="domain" description="OmpR/PhoB-type" evidence="9">
    <location>
        <begin position="125"/>
        <end position="225"/>
    </location>
</feature>
<dbReference type="PROSITE" id="PS51755">
    <property type="entry name" value="OMPR_PHOB"/>
    <property type="match status" value="1"/>
</dbReference>
<dbReference type="InterPro" id="IPR016032">
    <property type="entry name" value="Sig_transdc_resp-reg_C-effctor"/>
</dbReference>
<reference evidence="10" key="1">
    <citation type="submission" date="2022-12" db="EMBL/GenBank/DDBJ databases">
        <authorList>
            <person name="Wang J."/>
        </authorList>
    </citation>
    <scope>NUCLEOTIDE SEQUENCE</scope>
    <source>
        <strain evidence="10">HY-45-18</strain>
    </source>
</reference>
<dbReference type="SUPFAM" id="SSF46894">
    <property type="entry name" value="C-terminal effector domain of the bipartite response regulators"/>
    <property type="match status" value="1"/>
</dbReference>
<keyword evidence="4" id="KW-0804">Transcription</keyword>
<evidence type="ECO:0000256" key="3">
    <source>
        <dbReference type="ARBA" id="ARBA00023125"/>
    </source>
</evidence>
<dbReference type="PANTHER" id="PTHR48111">
    <property type="entry name" value="REGULATOR OF RPOS"/>
    <property type="match status" value="1"/>
</dbReference>
<protein>
    <recommendedName>
        <fullName evidence="1">Stage 0 sporulation protein A homolog</fullName>
    </recommendedName>
</protein>
<feature type="DNA-binding region" description="OmpR/PhoB-type" evidence="7">
    <location>
        <begin position="125"/>
        <end position="225"/>
    </location>
</feature>
<dbReference type="InterPro" id="IPR011006">
    <property type="entry name" value="CheY-like_superfamily"/>
</dbReference>
<dbReference type="SMART" id="SM00448">
    <property type="entry name" value="REC"/>
    <property type="match status" value="1"/>
</dbReference>